<dbReference type="AlphaFoldDB" id="A0A1M4E2A5"/>
<organism evidence="2">
    <name type="scientific">Nonomuraea gerenzanensis</name>
    <dbReference type="NCBI Taxonomy" id="93944"/>
    <lineage>
        <taxon>Bacteria</taxon>
        <taxon>Bacillati</taxon>
        <taxon>Actinomycetota</taxon>
        <taxon>Actinomycetes</taxon>
        <taxon>Streptosporangiales</taxon>
        <taxon>Streptosporangiaceae</taxon>
        <taxon>Nonomuraea</taxon>
    </lineage>
</organism>
<gene>
    <name evidence="2" type="ORF">BN4615_P2474</name>
</gene>
<protein>
    <submittedName>
        <fullName evidence="2">Uncharacterized protein</fullName>
    </submittedName>
</protein>
<proteinExistence type="predicted"/>
<name>A0A1M4E2A5_9ACTN</name>
<evidence type="ECO:0000313" key="2">
    <source>
        <dbReference type="EMBL" id="SBO92960.1"/>
    </source>
</evidence>
<sequence length="98" mass="11173">MEEDVAPRRGRRRERHREEGAQHPQGGHPEDTGHFRVARGPRPYPAEHIITICSAGGTLVRLEAEVGLRPRSYMDLLLHGAYGGFGILYYWERPLRGE</sequence>
<feature type="region of interest" description="Disordered" evidence="1">
    <location>
        <begin position="1"/>
        <end position="40"/>
    </location>
</feature>
<evidence type="ECO:0000256" key="1">
    <source>
        <dbReference type="SAM" id="MobiDB-lite"/>
    </source>
</evidence>
<accession>A0A1M4E2A5</accession>
<dbReference type="EMBL" id="LT559118">
    <property type="protein sequence ID" value="SBO92960.1"/>
    <property type="molecule type" value="Genomic_DNA"/>
</dbReference>
<reference evidence="2" key="1">
    <citation type="submission" date="2016-04" db="EMBL/GenBank/DDBJ databases">
        <authorList>
            <person name="Evans L.H."/>
            <person name="Alamgir A."/>
            <person name="Owens N."/>
            <person name="Weber N.D."/>
            <person name="Virtaneva K."/>
            <person name="Barbian K."/>
            <person name="Babar A."/>
            <person name="Rosenke K."/>
        </authorList>
    </citation>
    <scope>NUCLEOTIDE SEQUENCE</scope>
    <source>
        <strain evidence="2">Nono1</strain>
    </source>
</reference>